<feature type="region of interest" description="Disordered" evidence="1">
    <location>
        <begin position="333"/>
        <end position="366"/>
    </location>
</feature>
<feature type="region of interest" description="Disordered" evidence="1">
    <location>
        <begin position="256"/>
        <end position="304"/>
    </location>
</feature>
<feature type="compositionally biased region" description="Basic and acidic residues" evidence="1">
    <location>
        <begin position="526"/>
        <end position="540"/>
    </location>
</feature>
<protein>
    <submittedName>
        <fullName evidence="3">Uncharacterized protein LOC108744825</fullName>
    </submittedName>
</protein>
<feature type="compositionally biased region" description="Polar residues" evidence="1">
    <location>
        <begin position="55"/>
        <end position="66"/>
    </location>
</feature>
<name>A0A1W4XV18_AGRPL</name>
<dbReference type="GeneID" id="108744825"/>
<feature type="compositionally biased region" description="Acidic residues" evidence="1">
    <location>
        <begin position="68"/>
        <end position="80"/>
    </location>
</feature>
<gene>
    <name evidence="3" type="primary">LOC108744825</name>
</gene>
<accession>A0A1W4XV18</accession>
<dbReference type="Proteomes" id="UP000192223">
    <property type="component" value="Unplaced"/>
</dbReference>
<evidence type="ECO:0000313" key="3">
    <source>
        <dbReference type="RefSeq" id="XP_018336275.1"/>
    </source>
</evidence>
<feature type="compositionally biased region" description="Basic and acidic residues" evidence="1">
    <location>
        <begin position="428"/>
        <end position="441"/>
    </location>
</feature>
<feature type="compositionally biased region" description="Polar residues" evidence="1">
    <location>
        <begin position="262"/>
        <end position="280"/>
    </location>
</feature>
<dbReference type="KEGG" id="apln:108744825"/>
<proteinExistence type="predicted"/>
<feature type="compositionally biased region" description="Low complexity" evidence="1">
    <location>
        <begin position="581"/>
        <end position="592"/>
    </location>
</feature>
<dbReference type="RefSeq" id="XP_018336275.1">
    <property type="nucleotide sequence ID" value="XM_018480773.1"/>
</dbReference>
<dbReference type="AlphaFoldDB" id="A0A1W4XV18"/>
<feature type="compositionally biased region" description="Basic and acidic residues" evidence="1">
    <location>
        <begin position="343"/>
        <end position="359"/>
    </location>
</feature>
<reference evidence="3" key="1">
    <citation type="submission" date="2025-08" db="UniProtKB">
        <authorList>
            <consortium name="RefSeq"/>
        </authorList>
    </citation>
    <scope>IDENTIFICATION</scope>
    <source>
        <tissue evidence="3">Entire body</tissue>
    </source>
</reference>
<evidence type="ECO:0000313" key="2">
    <source>
        <dbReference type="Proteomes" id="UP000192223"/>
    </source>
</evidence>
<feature type="region of interest" description="Disordered" evidence="1">
    <location>
        <begin position="522"/>
        <end position="592"/>
    </location>
</feature>
<dbReference type="InParanoid" id="A0A1W4XV18"/>
<evidence type="ECO:0000256" key="1">
    <source>
        <dbReference type="SAM" id="MobiDB-lite"/>
    </source>
</evidence>
<feature type="region of interest" description="Disordered" evidence="1">
    <location>
        <begin position="410"/>
        <end position="441"/>
    </location>
</feature>
<organism evidence="2 3">
    <name type="scientific">Agrilus planipennis</name>
    <name type="common">Emerald ash borer</name>
    <name type="synonym">Agrilus marcopoli</name>
    <dbReference type="NCBI Taxonomy" id="224129"/>
    <lineage>
        <taxon>Eukaryota</taxon>
        <taxon>Metazoa</taxon>
        <taxon>Ecdysozoa</taxon>
        <taxon>Arthropoda</taxon>
        <taxon>Hexapoda</taxon>
        <taxon>Insecta</taxon>
        <taxon>Pterygota</taxon>
        <taxon>Neoptera</taxon>
        <taxon>Endopterygota</taxon>
        <taxon>Coleoptera</taxon>
        <taxon>Polyphaga</taxon>
        <taxon>Elateriformia</taxon>
        <taxon>Buprestoidea</taxon>
        <taxon>Buprestidae</taxon>
        <taxon>Agrilinae</taxon>
        <taxon>Agrilus</taxon>
    </lineage>
</organism>
<feature type="region of interest" description="Disordered" evidence="1">
    <location>
        <begin position="1"/>
        <end position="87"/>
    </location>
</feature>
<sequence>MPIISRSGYNSTLPKYNRFLEDNYQRGSPKSEKKKLKKDSSTEKKRKHKKKRENYTWNDGQTSYVSTDCEEETDREEDQEISQSNDQIKLIFDNNTSDTFDIPDCESSSKDICDKCHKPIRPPILQQPRDDDEEEESHSEIFALATATQDSNISAASINCNEEPNDRNSGIQTSSLLRLFTDKLSSVASHFGVEGSLTIHKPQQKQAQCGVSFFNEPHGKCVCKNPKCQQIDRDDKQESFTCTKCGQRRKSTINYREDVNTKEISSNTTIESQNGSRVDFQSQTSSRRTAQSAPMSDDRGKDGLFKEDYYTKSSVSFDPDVTSQEVNNCKSSLTNVQTYSPPKFDRESLYYKNDRRPASEDCDEDEYAENVATNRKRCKNKYNNNNDNSESDQSISRNCCRRRKAVDNCGSTGRVRRKGSQSRSTSKNKRDQPTSVPKSRDECTNEIILGNCKVSANRNCDEMFPQSPLEMKGYGKEDYYYKTVPFKERFKHCMPKFNSTFKRCKTKSGNRNKWETKTTTAMAHDSPMEWRDVNDDEVRSRQGKSKKRAECETEHQQCSSSNTKRKMKKIEKKSSKESVSSKRSGSCSKWRR</sequence>
<feature type="compositionally biased region" description="Low complexity" evidence="1">
    <location>
        <begin position="281"/>
        <end position="293"/>
    </location>
</feature>
<keyword evidence="2" id="KW-1185">Reference proteome</keyword>